<reference evidence="1 2" key="1">
    <citation type="submission" date="2018-10" db="EMBL/GenBank/DDBJ databases">
        <title>Streptococcus hillyeri sp. nov., isolated from equine tracheal sample.</title>
        <authorList>
            <person name="Macfadyen A.C."/>
            <person name="Waller A."/>
            <person name="Paterson G.K."/>
        </authorList>
    </citation>
    <scope>NUCLEOTIDE SEQUENCE [LARGE SCALE GENOMIC DNA]</scope>
    <source>
        <strain evidence="1 2">28462</strain>
    </source>
</reference>
<keyword evidence="2" id="KW-1185">Reference proteome</keyword>
<sequence length="107" mass="12027">MKAVKLPTWTEENGQDDLKWYDAAKQTDGSYKLTVRASDHKGSYSKYHVHGYIVMDNGQLDFFVGVEVDFAKHTEDGKAEEVLVVTTSKANIKNVVVSEEEFAKLAK</sequence>
<organism evidence="1 2">
    <name type="scientific">Streptococcus hillyeri</name>
    <dbReference type="NCBI Taxonomy" id="2282420"/>
    <lineage>
        <taxon>Bacteria</taxon>
        <taxon>Bacillati</taxon>
        <taxon>Bacillota</taxon>
        <taxon>Bacilli</taxon>
        <taxon>Lactobacillales</taxon>
        <taxon>Streptococcaceae</taxon>
        <taxon>Streptococcus</taxon>
    </lineage>
</organism>
<protein>
    <submittedName>
        <fullName evidence="1">Uncharacterized protein</fullName>
    </submittedName>
</protein>
<proteinExistence type="predicted"/>
<dbReference type="Gene3D" id="2.60.40.3760">
    <property type="match status" value="1"/>
</dbReference>
<evidence type="ECO:0000313" key="1">
    <source>
        <dbReference type="EMBL" id="RLY02234.1"/>
    </source>
</evidence>
<accession>A0A3L9DNJ3</accession>
<dbReference type="InterPro" id="IPR013688">
    <property type="entry name" value="GBS_Bsp-like"/>
</dbReference>
<gene>
    <name evidence="1" type="ORF">EAF07_08290</name>
</gene>
<comment type="caution">
    <text evidence="1">The sequence shown here is derived from an EMBL/GenBank/DDBJ whole genome shotgun (WGS) entry which is preliminary data.</text>
</comment>
<dbReference type="AlphaFoldDB" id="A0A3L9DNJ3"/>
<dbReference type="Proteomes" id="UP000279194">
    <property type="component" value="Unassembled WGS sequence"/>
</dbReference>
<name>A0A3L9DNJ3_9STRE</name>
<dbReference type="Pfam" id="PF08481">
    <property type="entry name" value="GBS_Bsp-like"/>
    <property type="match status" value="1"/>
</dbReference>
<dbReference type="EMBL" id="RCVM01000017">
    <property type="protein sequence ID" value="RLY02234.1"/>
    <property type="molecule type" value="Genomic_DNA"/>
</dbReference>
<evidence type="ECO:0000313" key="2">
    <source>
        <dbReference type="Proteomes" id="UP000279194"/>
    </source>
</evidence>
<dbReference type="OrthoDB" id="2144002at2"/>